<evidence type="ECO:0000256" key="5">
    <source>
        <dbReference type="ARBA" id="ARBA00023136"/>
    </source>
</evidence>
<dbReference type="PANTHER" id="PTHR31585:SF7">
    <property type="entry name" value="FOLATE-BIOPTERIN TRANSPORTER 4-RELATED"/>
    <property type="match status" value="1"/>
</dbReference>
<accession>A0A2U1L7S1</accession>
<gene>
    <name evidence="6" type="ORF">CTI12_AA452930</name>
</gene>
<dbReference type="InterPro" id="IPR039309">
    <property type="entry name" value="BT1"/>
</dbReference>
<comment type="subcellular location">
    <subcellularLocation>
        <location evidence="1">Membrane</location>
        <topology evidence="1">Multi-pass membrane protein</topology>
    </subcellularLocation>
</comment>
<dbReference type="Proteomes" id="UP000245207">
    <property type="component" value="Unassembled WGS sequence"/>
</dbReference>
<evidence type="ECO:0000256" key="1">
    <source>
        <dbReference type="ARBA" id="ARBA00004141"/>
    </source>
</evidence>
<proteinExistence type="predicted"/>
<keyword evidence="2" id="KW-0813">Transport</keyword>
<organism evidence="6 7">
    <name type="scientific">Artemisia annua</name>
    <name type="common">Sweet wormwood</name>
    <dbReference type="NCBI Taxonomy" id="35608"/>
    <lineage>
        <taxon>Eukaryota</taxon>
        <taxon>Viridiplantae</taxon>
        <taxon>Streptophyta</taxon>
        <taxon>Embryophyta</taxon>
        <taxon>Tracheophyta</taxon>
        <taxon>Spermatophyta</taxon>
        <taxon>Magnoliopsida</taxon>
        <taxon>eudicotyledons</taxon>
        <taxon>Gunneridae</taxon>
        <taxon>Pentapetalae</taxon>
        <taxon>asterids</taxon>
        <taxon>campanulids</taxon>
        <taxon>Asterales</taxon>
        <taxon>Asteraceae</taxon>
        <taxon>Asteroideae</taxon>
        <taxon>Anthemideae</taxon>
        <taxon>Artemisiinae</taxon>
        <taxon>Artemisia</taxon>
    </lineage>
</organism>
<evidence type="ECO:0000256" key="3">
    <source>
        <dbReference type="ARBA" id="ARBA00022692"/>
    </source>
</evidence>
<dbReference type="EMBL" id="PKPP01010960">
    <property type="protein sequence ID" value="PWA45067.1"/>
    <property type="molecule type" value="Genomic_DNA"/>
</dbReference>
<keyword evidence="3" id="KW-0812">Transmembrane</keyword>
<dbReference type="OrthoDB" id="1734581at2759"/>
<dbReference type="Pfam" id="PF03092">
    <property type="entry name" value="BT1"/>
    <property type="match status" value="1"/>
</dbReference>
<dbReference type="PANTHER" id="PTHR31585">
    <property type="entry name" value="FOLATE-BIOPTERIN TRANSPORTER 1, CHLOROPLASTIC"/>
    <property type="match status" value="1"/>
</dbReference>
<keyword evidence="4" id="KW-1133">Transmembrane helix</keyword>
<sequence>MLDVVIDAMILEATRHEKANYAGDLQSLSWMTMALGGICGSLFGEYALNNI</sequence>
<name>A0A2U1L7S1_ARTAN</name>
<evidence type="ECO:0000256" key="2">
    <source>
        <dbReference type="ARBA" id="ARBA00022448"/>
    </source>
</evidence>
<evidence type="ECO:0000313" key="7">
    <source>
        <dbReference type="Proteomes" id="UP000245207"/>
    </source>
</evidence>
<reference evidence="6 7" key="1">
    <citation type="journal article" date="2018" name="Mol. Plant">
        <title>The genome of Artemisia annua provides insight into the evolution of Asteraceae family and artemisinin biosynthesis.</title>
        <authorList>
            <person name="Shen Q."/>
            <person name="Zhang L."/>
            <person name="Liao Z."/>
            <person name="Wang S."/>
            <person name="Yan T."/>
            <person name="Shi P."/>
            <person name="Liu M."/>
            <person name="Fu X."/>
            <person name="Pan Q."/>
            <person name="Wang Y."/>
            <person name="Lv Z."/>
            <person name="Lu X."/>
            <person name="Zhang F."/>
            <person name="Jiang W."/>
            <person name="Ma Y."/>
            <person name="Chen M."/>
            <person name="Hao X."/>
            <person name="Li L."/>
            <person name="Tang Y."/>
            <person name="Lv G."/>
            <person name="Zhou Y."/>
            <person name="Sun X."/>
            <person name="Brodelius P.E."/>
            <person name="Rose J.K.C."/>
            <person name="Tang K."/>
        </authorList>
    </citation>
    <scope>NUCLEOTIDE SEQUENCE [LARGE SCALE GENOMIC DNA]</scope>
    <source>
        <strain evidence="7">cv. Huhao1</strain>
        <tissue evidence="6">Leaf</tissue>
    </source>
</reference>
<dbReference type="GO" id="GO:0016020">
    <property type="term" value="C:membrane"/>
    <property type="evidence" value="ECO:0007669"/>
    <property type="project" value="UniProtKB-SubCell"/>
</dbReference>
<dbReference type="STRING" id="35608.A0A2U1L7S1"/>
<protein>
    <submittedName>
        <fullName evidence="6">Folate-biopterin transporter, Major facilitator superfamily domain protein</fullName>
    </submittedName>
</protein>
<dbReference type="AlphaFoldDB" id="A0A2U1L7S1"/>
<keyword evidence="5" id="KW-0472">Membrane</keyword>
<evidence type="ECO:0000313" key="6">
    <source>
        <dbReference type="EMBL" id="PWA45067.1"/>
    </source>
</evidence>
<comment type="caution">
    <text evidence="6">The sequence shown here is derived from an EMBL/GenBank/DDBJ whole genome shotgun (WGS) entry which is preliminary data.</text>
</comment>
<keyword evidence="7" id="KW-1185">Reference proteome</keyword>
<evidence type="ECO:0000256" key="4">
    <source>
        <dbReference type="ARBA" id="ARBA00022989"/>
    </source>
</evidence>